<evidence type="ECO:0000256" key="1">
    <source>
        <dbReference type="ARBA" id="ARBA00001946"/>
    </source>
</evidence>
<dbReference type="InterPro" id="IPR003615">
    <property type="entry name" value="HNH_nuc"/>
</dbReference>
<dbReference type="Pfam" id="PF18061">
    <property type="entry name" value="CRISPR_Cas9_WED"/>
    <property type="match status" value="1"/>
</dbReference>
<keyword evidence="10 13" id="KW-0238">DNA-binding</keyword>
<keyword evidence="8 13" id="KW-0694">RNA-binding</keyword>
<dbReference type="GO" id="GO:0003723">
    <property type="term" value="F:RNA binding"/>
    <property type="evidence" value="ECO:0007669"/>
    <property type="project" value="UniProtKB-UniRule"/>
</dbReference>
<dbReference type="HAMAP" id="MF_01480">
    <property type="entry name" value="Cas9"/>
    <property type="match status" value="1"/>
</dbReference>
<dbReference type="RefSeq" id="WP_118325271.1">
    <property type="nucleotide sequence ID" value="NZ_QRYQ01000012.1"/>
</dbReference>
<evidence type="ECO:0000259" key="15">
    <source>
        <dbReference type="PROSITE" id="PS51749"/>
    </source>
</evidence>
<evidence type="ECO:0000256" key="5">
    <source>
        <dbReference type="ARBA" id="ARBA00022759"/>
    </source>
</evidence>
<dbReference type="PROSITE" id="PS51749">
    <property type="entry name" value="HNH_CAS9"/>
    <property type="match status" value="1"/>
</dbReference>
<keyword evidence="11" id="KW-0464">Manganese</keyword>
<keyword evidence="9 13" id="KW-0051">Antiviral defense</keyword>
<evidence type="ECO:0000313" key="16">
    <source>
        <dbReference type="EMBL" id="RGU91237.1"/>
    </source>
</evidence>
<evidence type="ECO:0000256" key="2">
    <source>
        <dbReference type="ARBA" id="ARBA00005244"/>
    </source>
</evidence>
<dbReference type="Gene3D" id="3.30.420.10">
    <property type="entry name" value="Ribonuclease H-like superfamily/Ribonuclease H"/>
    <property type="match status" value="3"/>
</dbReference>
<dbReference type="InterPro" id="IPR033114">
    <property type="entry name" value="HNH_CAS9"/>
</dbReference>
<evidence type="ECO:0000256" key="14">
    <source>
        <dbReference type="SAM" id="MobiDB-lite"/>
    </source>
</evidence>
<accession>A0A395W8K4</accession>
<dbReference type="NCBIfam" id="TIGR01865">
    <property type="entry name" value="cas_Csn1"/>
    <property type="match status" value="1"/>
</dbReference>
<dbReference type="EC" id="3.1.-.-" evidence="13"/>
<evidence type="ECO:0000256" key="12">
    <source>
        <dbReference type="ARBA" id="ARBA00046380"/>
    </source>
</evidence>
<comment type="domain">
    <text evidence="13">Has 2 endonuclease domains. The discontinuous RuvC-like domain cleaves the target DNA noncomplementary to crRNA while the HNH nuclease domain cleaves the target DNA complementary to crRNA.</text>
</comment>
<comment type="similarity">
    <text evidence="13">Belongs to the CRISPR-associated Cas9 family.</text>
</comment>
<comment type="similarity">
    <text evidence="2">Belongs to the CRISPR-associated protein Cas9 family. Subtype II-A subfamily.</text>
</comment>
<comment type="function">
    <text evidence="13">CRISPR (clustered regularly interspaced short palindromic repeat) is an adaptive immune system that provides protection against mobile genetic elements (viruses, transposable elements and conjugative plasmids). CRISPR clusters contain spacers, sequences complementary to antecedent mobile elements, and target invading nucleic acids. CRISPR clusters are transcribed and processed into CRISPR RNA (crRNA). In type II CRISPR systems correct processing of pre-crRNA requires a trans-encoded small RNA (tracrRNA), endogenous ribonuclease 3 (rnc) and this protein. The tracrRNA serves as a guide for ribonuclease 3-aided processing of pre-crRNA. Subsequently Cas9/crRNA/tracrRNA endonucleolytically cleaves linear or circular dsDNA target complementary to the spacer; Cas9 is inactive in the absence of the 2 guide RNAs (gRNA). Cas9 recognizes the protospacer adjacent motif (PAM) in the CRISPR repeat sequences to help distinguish self versus nonself, as targets within the bacterial CRISPR locus do not have PAMs. PAM recognition is also required for catalytic activity.</text>
</comment>
<evidence type="ECO:0000256" key="13">
    <source>
        <dbReference type="HAMAP-Rule" id="MF_01480"/>
    </source>
</evidence>
<feature type="active site" description="For RuvC-like nuclease domain" evidence="13">
    <location>
        <position position="10"/>
    </location>
</feature>
<evidence type="ECO:0000256" key="7">
    <source>
        <dbReference type="ARBA" id="ARBA00022842"/>
    </source>
</evidence>
<gene>
    <name evidence="13 16" type="primary">cas9</name>
    <name evidence="16" type="ORF">DWW32_07215</name>
</gene>
<evidence type="ECO:0000256" key="11">
    <source>
        <dbReference type="ARBA" id="ARBA00023211"/>
    </source>
</evidence>
<dbReference type="Proteomes" id="UP000265489">
    <property type="component" value="Unassembled WGS sequence"/>
</dbReference>
<dbReference type="AlphaFoldDB" id="A0A395W8K4"/>
<feature type="compositionally biased region" description="Basic and acidic residues" evidence="14">
    <location>
        <begin position="502"/>
        <end position="512"/>
    </location>
</feature>
<dbReference type="GO" id="GO:0046872">
    <property type="term" value="F:metal ion binding"/>
    <property type="evidence" value="ECO:0007669"/>
    <property type="project" value="UniProtKB-UniRule"/>
</dbReference>
<evidence type="ECO:0000313" key="17">
    <source>
        <dbReference type="Proteomes" id="UP000265489"/>
    </source>
</evidence>
<name>A0A395W8K4_9FIRM</name>
<evidence type="ECO:0000256" key="9">
    <source>
        <dbReference type="ARBA" id="ARBA00023118"/>
    </source>
</evidence>
<dbReference type="GO" id="GO:0004519">
    <property type="term" value="F:endonuclease activity"/>
    <property type="evidence" value="ECO:0007669"/>
    <property type="project" value="UniProtKB-UniRule"/>
</dbReference>
<feature type="region of interest" description="Disordered" evidence="14">
    <location>
        <begin position="491"/>
        <end position="512"/>
    </location>
</feature>
<keyword evidence="3 13" id="KW-0540">Nuclease</keyword>
<protein>
    <recommendedName>
        <fullName evidence="13">CRISPR-associated endonuclease Cas9</fullName>
        <ecNumber evidence="13">3.1.-.-</ecNumber>
    </recommendedName>
</protein>
<comment type="caution">
    <text evidence="13">Lacks conserved residue(s) required for the propagation of feature annotation.</text>
</comment>
<comment type="cofactor">
    <cofactor evidence="1">
        <name>Mg(2+)</name>
        <dbReference type="ChEBI" id="CHEBI:18420"/>
    </cofactor>
</comment>
<dbReference type="Pfam" id="PF13395">
    <property type="entry name" value="HNH_4"/>
    <property type="match status" value="1"/>
</dbReference>
<dbReference type="InterPro" id="IPR028629">
    <property type="entry name" value="Cas9"/>
</dbReference>
<reference evidence="16 17" key="1">
    <citation type="submission" date="2018-08" db="EMBL/GenBank/DDBJ databases">
        <title>A genome reference for cultivated species of the human gut microbiota.</title>
        <authorList>
            <person name="Zou Y."/>
            <person name="Xue W."/>
            <person name="Luo G."/>
        </authorList>
    </citation>
    <scope>NUCLEOTIDE SEQUENCE [LARGE SCALE GENOMIC DNA]</scope>
    <source>
        <strain evidence="16 17">AF15-20</strain>
    </source>
</reference>
<organism evidence="16 17">
    <name type="scientific">Holdemanella biformis</name>
    <dbReference type="NCBI Taxonomy" id="1735"/>
    <lineage>
        <taxon>Bacteria</taxon>
        <taxon>Bacillati</taxon>
        <taxon>Bacillota</taxon>
        <taxon>Erysipelotrichia</taxon>
        <taxon>Erysipelotrichales</taxon>
        <taxon>Erysipelotrichaceae</taxon>
        <taxon>Holdemanella</taxon>
    </lineage>
</organism>
<sequence length="1117" mass="129843">MDNKYVLGLDIGISSCGYGVIDLETGKFVDYGVRLFKEGTAEDNGKRRDARSRRRLTSRRHTRVMDMQKLLKENGIMSNDYHPLQNVYELRCKGLSEKLTNDELTAAILHITKHRGSVIETVEEDAKKSDDELSLKATLQHNEQLIKQGKFICQIQLDNLNNRNHIRGHENNFSTKDYVNELNEILHHQELDEQLINKIIDIVARRRAYYEGPGSEKSPTPYGRFIEVDGQIQEIDLIEKMRGKCSVFPDELRAPKMAVTADLFNFLNDMNNLTVDGNKLSPEEKKGILTIVSQKGNITLRQLAKELNVKEDEIRGYRIDKNDKAIFTEFKGYKKIKSILEKEGYSISLNDYEMLDRIIEILTNKKGIQERKDCLYHLEYKLSDSVVDTLANTAGITGYHSLSFKALNLLNKELFESEMNQMQLLHELKLFDKNRVSHKGKKNIESDPEAILSPVAKRAQNETFKVVNALRKKYGEFDSIVVEMTRDKNSDEKKKRISNYQKNRENGSKEMDKFLNEKGYDPTKINGKTRMKISLYLQQGGKSAYTFEPLDLNRVIKDPKYTEIDHIIPISISLDDSQNNKVLALHSENQVKGNLTPFMAYAANKFNGMGCSYSEFKTNVLSNKEIPYKKKLNLLNEENITKEEVAKKFINRNLVDTSYACRVVLNTLSDYFKDNEIDTKVHTINGRVTDLFRKKIHLEKDRDENYLHHAVDALIVASVKKMNLLNGYLLKQEHDFNNLYNEETGEIITIPDDKVFYDERYIQYIVNLKTLFEESSKYYDHVIEKENMCFNPIKISHKVNTKPNRQIADETIYSTRNVDGTDYLIEKIPNIYDPKDKKCIRLIQDILNGEDEKYLMEKHDPQTFDLIRDIVKYHYEQFKSDSKMYKVTKKKGEEIITLVGENPLTKYKEENGVIHKYSKKGNGPEIVSMKYESEKLGNHLDISSNYQTNNKKVILKQIKPYRTDFYQCEDGKFRFVTVRYTNVSYHKAKGMYVIDEQWYKQEKANKKIKETDKFLFSMHRDELIGIKKKEGNSYIYDLSTEKGGDKYYYDGNSVEVLKFTASNNETTGTIEVKPIYTYCKKQLMPTVASSLEIKKYATDVLGNIYEVKDNKLKLEFK</sequence>
<feature type="active site" description="Proton acceptor for HNH nuclease domain" evidence="13">
    <location>
        <position position="566"/>
    </location>
</feature>
<proteinExistence type="inferred from homology"/>
<keyword evidence="6 13" id="KW-0378">Hydrolase</keyword>
<dbReference type="InterPro" id="IPR040555">
    <property type="entry name" value="Cas9_PI2"/>
</dbReference>
<dbReference type="EMBL" id="QRYQ01000012">
    <property type="protein sequence ID" value="RGU91237.1"/>
    <property type="molecule type" value="Genomic_DNA"/>
</dbReference>
<evidence type="ECO:0000256" key="6">
    <source>
        <dbReference type="ARBA" id="ARBA00022801"/>
    </source>
</evidence>
<dbReference type="InterPro" id="IPR040656">
    <property type="entry name" value="Cas9_WED_dom"/>
</dbReference>
<feature type="domain" description="HNH Cas9-type" evidence="15">
    <location>
        <begin position="486"/>
        <end position="654"/>
    </location>
</feature>
<dbReference type="GO" id="GO:0003677">
    <property type="term" value="F:DNA binding"/>
    <property type="evidence" value="ECO:0007669"/>
    <property type="project" value="UniProtKB-UniRule"/>
</dbReference>
<evidence type="ECO:0000256" key="8">
    <source>
        <dbReference type="ARBA" id="ARBA00022884"/>
    </source>
</evidence>
<comment type="caution">
    <text evidence="16">The sequence shown here is derived from an EMBL/GenBank/DDBJ whole genome shotgun (WGS) entry which is preliminary data.</text>
</comment>
<evidence type="ECO:0000256" key="4">
    <source>
        <dbReference type="ARBA" id="ARBA00022723"/>
    </source>
</evidence>
<keyword evidence="4" id="KW-0479">Metal-binding</keyword>
<keyword evidence="5 13" id="KW-0255">Endonuclease</keyword>
<keyword evidence="7" id="KW-0460">Magnesium</keyword>
<dbReference type="Pfam" id="PF18541">
    <property type="entry name" value="RuvC_III"/>
    <property type="match status" value="1"/>
</dbReference>
<evidence type="ECO:0000256" key="3">
    <source>
        <dbReference type="ARBA" id="ARBA00022722"/>
    </source>
</evidence>
<evidence type="ECO:0000256" key="10">
    <source>
        <dbReference type="ARBA" id="ARBA00023125"/>
    </source>
</evidence>
<dbReference type="Pfam" id="PF18070">
    <property type="entry name" value="Cas9_PI2"/>
    <property type="match status" value="1"/>
</dbReference>
<dbReference type="GO" id="GO:0051607">
    <property type="term" value="P:defense response to virus"/>
    <property type="evidence" value="ECO:0007669"/>
    <property type="project" value="UniProtKB-UniRule"/>
</dbReference>
<dbReference type="InterPro" id="IPR036397">
    <property type="entry name" value="RNaseH_sf"/>
</dbReference>
<dbReference type="InterPro" id="IPR041383">
    <property type="entry name" value="RuvC_III"/>
</dbReference>
<dbReference type="GO" id="GO:0016787">
    <property type="term" value="F:hydrolase activity"/>
    <property type="evidence" value="ECO:0007669"/>
    <property type="project" value="UniProtKB-KW"/>
</dbReference>
<dbReference type="GO" id="GO:0043571">
    <property type="term" value="P:maintenance of CRISPR repeat elements"/>
    <property type="evidence" value="ECO:0007669"/>
    <property type="project" value="UniProtKB-UniRule"/>
</dbReference>
<comment type="subunit">
    <text evidence="12 13">Monomer. Binds crRNA and tracrRNA.</text>
</comment>